<evidence type="ECO:0000256" key="1">
    <source>
        <dbReference type="ARBA" id="ARBA00004123"/>
    </source>
</evidence>
<dbReference type="PhylomeDB" id="A0A060THA1"/>
<dbReference type="AlphaFoldDB" id="A0A060THA1"/>
<feature type="compositionally biased region" description="Basic and acidic residues" evidence="9">
    <location>
        <begin position="121"/>
        <end position="130"/>
    </location>
</feature>
<evidence type="ECO:0000313" key="10">
    <source>
        <dbReference type="EMBL" id="CDP38177.1"/>
    </source>
</evidence>
<comment type="subcellular location">
    <subcellularLocation>
        <location evidence="1 8">Nucleus</location>
    </subcellularLocation>
</comment>
<reference evidence="10" key="2">
    <citation type="submission" date="2014-06" db="EMBL/GenBank/DDBJ databases">
        <title>The complete genome of Blastobotrys (Arxula) adeninivorans LS3 - a yeast of biotechnological interest.</title>
        <authorList>
            <person name="Kunze G."/>
            <person name="Gaillardin C."/>
            <person name="Czernicka M."/>
            <person name="Durrens P."/>
            <person name="Martin T."/>
            <person name="Boer E."/>
            <person name="Gabaldon T."/>
            <person name="Cruz J."/>
            <person name="Talla E."/>
            <person name="Marck C."/>
            <person name="Goffeau A."/>
            <person name="Barbe V."/>
            <person name="Baret P."/>
            <person name="Baronian K."/>
            <person name="Beier S."/>
            <person name="Bleykasten C."/>
            <person name="Bode R."/>
            <person name="Casaregola S."/>
            <person name="Despons L."/>
            <person name="Fairhead C."/>
            <person name="Giersberg M."/>
            <person name="Gierski P."/>
            <person name="Hahnel U."/>
            <person name="Hartmann A."/>
            <person name="Jankowska D."/>
            <person name="Jubin C."/>
            <person name="Jung P."/>
            <person name="Lafontaine I."/>
            <person name="Leh-Louis V."/>
            <person name="Lemaire M."/>
            <person name="Marcet-Houben M."/>
            <person name="Mascher M."/>
            <person name="Morel G."/>
            <person name="Richard G.-F."/>
            <person name="Riechen J."/>
            <person name="Sacerdot C."/>
            <person name="Sarkar A."/>
            <person name="Savel G."/>
            <person name="Schacherer J."/>
            <person name="Sherman D."/>
            <person name="Straub M.-L."/>
            <person name="Stein N."/>
            <person name="Thierry A."/>
            <person name="Trautwein-Schult A."/>
            <person name="Westhof E."/>
            <person name="Worch S."/>
            <person name="Dujon B."/>
            <person name="Souciet J.-L."/>
            <person name="Wincker P."/>
            <person name="Scholz U."/>
            <person name="Neuveglise N."/>
        </authorList>
    </citation>
    <scope>NUCLEOTIDE SEQUENCE</scope>
    <source>
        <strain evidence="10">LS3</strain>
    </source>
</reference>
<dbReference type="EMBL" id="HG937694">
    <property type="protein sequence ID" value="CDP38177.1"/>
    <property type="molecule type" value="Genomic_DNA"/>
</dbReference>
<sequence length="130" mass="14970">MGLWWSNKFIQSLANPQYLNFLAQSKYLESEEFLNYLNYLEYWREPENAKYLIYPNCLHVLTLLKEPRFRQEISRADVAKMFMDDFYMTWLNKGRIGDDELAPEANAAEAAAGSGAGNAEVKTEKASNGN</sequence>
<proteinExistence type="inferred from homology"/>
<comment type="subunit">
    <text evidence="8">Component of the Mediator complex.</text>
</comment>
<dbReference type="PANTHER" id="PTHR13186">
    <property type="entry name" value="MEDIATOR OF RNA POLYMERASE II TRANSCRIPTION SUBUNIT 31"/>
    <property type="match status" value="1"/>
</dbReference>
<accession>A0A060THA1</accession>
<keyword evidence="7 8" id="KW-0539">Nucleus</keyword>
<comment type="function">
    <text evidence="8">Component of the Mediator complex, a coactivator involved in the regulated transcription of nearly all RNA polymerase II-dependent genes. Mediator functions as a bridge to convey information from gene-specific regulatory proteins to the basal RNA polymerase II transcription machinery. Mediator is recruited to promoters by direct interactions with regulatory proteins and serves as a scaffold for the assembly of a functional preinitiation complex with RNA polymerase II and the general transcription factors.</text>
</comment>
<evidence type="ECO:0000256" key="2">
    <source>
        <dbReference type="ARBA" id="ARBA00006378"/>
    </source>
</evidence>
<evidence type="ECO:0000256" key="8">
    <source>
        <dbReference type="RuleBase" id="RU364129"/>
    </source>
</evidence>
<dbReference type="Pfam" id="PF05669">
    <property type="entry name" value="Med31"/>
    <property type="match status" value="1"/>
</dbReference>
<dbReference type="GO" id="GO:0006355">
    <property type="term" value="P:regulation of DNA-templated transcription"/>
    <property type="evidence" value="ECO:0007669"/>
    <property type="project" value="InterPro"/>
</dbReference>
<evidence type="ECO:0000256" key="9">
    <source>
        <dbReference type="SAM" id="MobiDB-lite"/>
    </source>
</evidence>
<keyword evidence="6 8" id="KW-0804">Transcription</keyword>
<organism evidence="10">
    <name type="scientific">Blastobotrys adeninivorans</name>
    <name type="common">Yeast</name>
    <name type="synonym">Arxula adeninivorans</name>
    <dbReference type="NCBI Taxonomy" id="409370"/>
    <lineage>
        <taxon>Eukaryota</taxon>
        <taxon>Fungi</taxon>
        <taxon>Dikarya</taxon>
        <taxon>Ascomycota</taxon>
        <taxon>Saccharomycotina</taxon>
        <taxon>Dipodascomycetes</taxon>
        <taxon>Dipodascales</taxon>
        <taxon>Trichomonascaceae</taxon>
        <taxon>Blastobotrys</taxon>
    </lineage>
</organism>
<comment type="similarity">
    <text evidence="2 8">Belongs to the Mediator complex subunit 31 family.</text>
</comment>
<dbReference type="Gene3D" id="1.10.10.1340">
    <property type="entry name" value="Mediator of RNA polymerase II, submodule Med31 (Soh1)"/>
    <property type="match status" value="1"/>
</dbReference>
<dbReference type="InterPro" id="IPR038089">
    <property type="entry name" value="Med31_sf"/>
</dbReference>
<evidence type="ECO:0000256" key="3">
    <source>
        <dbReference type="ARBA" id="ARBA00019660"/>
    </source>
</evidence>
<keyword evidence="4 8" id="KW-0805">Transcription regulation</keyword>
<dbReference type="GO" id="GO:0016592">
    <property type="term" value="C:mediator complex"/>
    <property type="evidence" value="ECO:0007669"/>
    <property type="project" value="InterPro"/>
</dbReference>
<gene>
    <name evidence="10" type="ORF">GNLVRS02_ARAD1D28798g</name>
</gene>
<evidence type="ECO:0000256" key="5">
    <source>
        <dbReference type="ARBA" id="ARBA00023159"/>
    </source>
</evidence>
<evidence type="ECO:0000256" key="7">
    <source>
        <dbReference type="ARBA" id="ARBA00023242"/>
    </source>
</evidence>
<feature type="compositionally biased region" description="Low complexity" evidence="9">
    <location>
        <begin position="107"/>
        <end position="120"/>
    </location>
</feature>
<feature type="region of interest" description="Disordered" evidence="9">
    <location>
        <begin position="107"/>
        <end position="130"/>
    </location>
</feature>
<keyword evidence="5 8" id="KW-0010">Activator</keyword>
<evidence type="ECO:0000256" key="4">
    <source>
        <dbReference type="ARBA" id="ARBA00023015"/>
    </source>
</evidence>
<name>A0A060THA1_BLAAD</name>
<dbReference type="InterPro" id="IPR008831">
    <property type="entry name" value="Mediator_Med31"/>
</dbReference>
<dbReference type="GO" id="GO:0003712">
    <property type="term" value="F:transcription coregulator activity"/>
    <property type="evidence" value="ECO:0007669"/>
    <property type="project" value="InterPro"/>
</dbReference>
<reference evidence="10" key="1">
    <citation type="submission" date="2014-02" db="EMBL/GenBank/DDBJ databases">
        <authorList>
            <person name="Genoscope - CEA"/>
        </authorList>
    </citation>
    <scope>NUCLEOTIDE SEQUENCE</scope>
    <source>
        <strain evidence="10">LS3</strain>
    </source>
</reference>
<evidence type="ECO:0000256" key="6">
    <source>
        <dbReference type="ARBA" id="ARBA00023163"/>
    </source>
</evidence>
<protein>
    <recommendedName>
        <fullName evidence="3 8">Mediator of RNA polymerase II transcription subunit 31</fullName>
    </recommendedName>
</protein>